<dbReference type="PANTHER" id="PTHR43377">
    <property type="entry name" value="BILIVERDIN REDUCTASE A"/>
    <property type="match status" value="1"/>
</dbReference>
<protein>
    <submittedName>
        <fullName evidence="4">UDP-N-acetylglucosamine 3-dehydrogenase</fullName>
    </submittedName>
</protein>
<dbReference type="Pfam" id="PF01408">
    <property type="entry name" value="GFO_IDH_MocA"/>
    <property type="match status" value="1"/>
</dbReference>
<name>A0A9X8UH55_9FIRM</name>
<dbReference type="EMBL" id="SLUK01000013">
    <property type="protein sequence ID" value="TCL41568.1"/>
    <property type="molecule type" value="Genomic_DNA"/>
</dbReference>
<dbReference type="Pfam" id="PF02894">
    <property type="entry name" value="GFO_IDH_MocA_C"/>
    <property type="match status" value="1"/>
</dbReference>
<dbReference type="PANTHER" id="PTHR43377:SF1">
    <property type="entry name" value="BILIVERDIN REDUCTASE A"/>
    <property type="match status" value="1"/>
</dbReference>
<organism evidence="4 5">
    <name type="scientific">Harryflintia acetispora</name>
    <dbReference type="NCBI Taxonomy" id="1849041"/>
    <lineage>
        <taxon>Bacteria</taxon>
        <taxon>Bacillati</taxon>
        <taxon>Bacillota</taxon>
        <taxon>Clostridia</taxon>
        <taxon>Eubacteriales</taxon>
        <taxon>Oscillospiraceae</taxon>
        <taxon>Harryflintia</taxon>
    </lineage>
</organism>
<feature type="domain" description="Gfo/Idh/MocA-like oxidoreductase N-terminal" evidence="2">
    <location>
        <begin position="5"/>
        <end position="122"/>
    </location>
</feature>
<comment type="similarity">
    <text evidence="1">Belongs to the Gfo/Idh/MocA family.</text>
</comment>
<dbReference type="InterPro" id="IPR000683">
    <property type="entry name" value="Gfo/Idh/MocA-like_OxRdtase_N"/>
</dbReference>
<comment type="caution">
    <text evidence="4">The sequence shown here is derived from an EMBL/GenBank/DDBJ whole genome shotgun (WGS) entry which is preliminary data.</text>
</comment>
<evidence type="ECO:0000313" key="4">
    <source>
        <dbReference type="EMBL" id="TCL41568.1"/>
    </source>
</evidence>
<dbReference type="SUPFAM" id="SSF51735">
    <property type="entry name" value="NAD(P)-binding Rossmann-fold domains"/>
    <property type="match status" value="1"/>
</dbReference>
<gene>
    <name evidence="4" type="ORF">EDD78_11342</name>
</gene>
<feature type="domain" description="Gfo/Idh/MocA-like oxidoreductase C-terminal" evidence="3">
    <location>
        <begin position="135"/>
        <end position="334"/>
    </location>
</feature>
<evidence type="ECO:0000313" key="5">
    <source>
        <dbReference type="Proteomes" id="UP000294682"/>
    </source>
</evidence>
<dbReference type="InterPro" id="IPR004104">
    <property type="entry name" value="Gfo/Idh/MocA-like_OxRdtase_C"/>
</dbReference>
<accession>A0A9X8UH55</accession>
<dbReference type="Gene3D" id="3.30.360.10">
    <property type="entry name" value="Dihydrodipicolinate Reductase, domain 2"/>
    <property type="match status" value="1"/>
</dbReference>
<evidence type="ECO:0000259" key="2">
    <source>
        <dbReference type="Pfam" id="PF01408"/>
    </source>
</evidence>
<dbReference type="RefSeq" id="WP_132085173.1">
    <property type="nucleotide sequence ID" value="NZ_SLUK01000013.1"/>
</dbReference>
<dbReference type="Proteomes" id="UP000294682">
    <property type="component" value="Unassembled WGS sequence"/>
</dbReference>
<dbReference type="InterPro" id="IPR036291">
    <property type="entry name" value="NAD(P)-bd_dom_sf"/>
</dbReference>
<dbReference type="InterPro" id="IPR051450">
    <property type="entry name" value="Gfo/Idh/MocA_Oxidoreductases"/>
</dbReference>
<reference evidence="4 5" key="1">
    <citation type="submission" date="2019-03" db="EMBL/GenBank/DDBJ databases">
        <title>Genomic Encyclopedia of Type Strains, Phase IV (KMG-IV): sequencing the most valuable type-strain genomes for metagenomic binning, comparative biology and taxonomic classification.</title>
        <authorList>
            <person name="Goeker M."/>
        </authorList>
    </citation>
    <scope>NUCLEOTIDE SEQUENCE [LARGE SCALE GENOMIC DNA]</scope>
    <source>
        <strain evidence="4 5">DSM 100433</strain>
    </source>
</reference>
<dbReference type="GO" id="GO:0000166">
    <property type="term" value="F:nucleotide binding"/>
    <property type="evidence" value="ECO:0007669"/>
    <property type="project" value="InterPro"/>
</dbReference>
<keyword evidence="5" id="KW-1185">Reference proteome</keyword>
<dbReference type="AlphaFoldDB" id="A0A9X8UH55"/>
<sequence length="339" mass="37555">MDKLSVAVIGCGYFGSMHAEIYATEPGVRLAVVADLERTRANALAGRLGCEGTDDWEAALSRADVDVVDVCVPDSLHTGVVLAALAQKKHVLIEKPLADTLENAKILLDACEGYPYKTMVGHICRFDIRYERAYEAIRDGTLGEIIYISSKRNSPTLGAKRYARQCKLITHSGVHDIDLVRWLTGREFENVYAASRAVRMCNEGFPGALDSIQAVFKLQGGITYSLENTWALPDKYPSYIDASMQIVGTRSAITMDFGDQGYRVCSNEGCEYQDVSYWTESFGVRKGDLRLELVHFLDCVRYDRTPRCSVRDGYEVAYAAIKVLESAERGEVVSVRGEG</sequence>
<evidence type="ECO:0000259" key="3">
    <source>
        <dbReference type="Pfam" id="PF02894"/>
    </source>
</evidence>
<dbReference type="SUPFAM" id="SSF55347">
    <property type="entry name" value="Glyceraldehyde-3-phosphate dehydrogenase-like, C-terminal domain"/>
    <property type="match status" value="1"/>
</dbReference>
<proteinExistence type="inferred from homology"/>
<evidence type="ECO:0000256" key="1">
    <source>
        <dbReference type="ARBA" id="ARBA00010928"/>
    </source>
</evidence>
<dbReference type="Gene3D" id="3.40.50.720">
    <property type="entry name" value="NAD(P)-binding Rossmann-like Domain"/>
    <property type="match status" value="1"/>
</dbReference>